<feature type="transmembrane region" description="Helical" evidence="10">
    <location>
        <begin position="289"/>
        <end position="310"/>
    </location>
</feature>
<dbReference type="InterPro" id="IPR003568">
    <property type="entry name" value="Cyt_c_biogenesis_CcmF"/>
</dbReference>
<feature type="domain" description="Cytochrome c-type biogenesis protein CcmF C-terminal" evidence="12">
    <location>
        <begin position="329"/>
        <end position="662"/>
    </location>
</feature>
<feature type="transmembrane region" description="Helical" evidence="10">
    <location>
        <begin position="188"/>
        <end position="208"/>
    </location>
</feature>
<name>W0RGQ8_9BACT</name>
<evidence type="ECO:0000256" key="4">
    <source>
        <dbReference type="ARBA" id="ARBA00022519"/>
    </source>
</evidence>
<evidence type="ECO:0000256" key="3">
    <source>
        <dbReference type="ARBA" id="ARBA00022475"/>
    </source>
</evidence>
<keyword evidence="5 10" id="KW-0812">Transmembrane</keyword>
<comment type="subcellular location">
    <subcellularLocation>
        <location evidence="1">Cell inner membrane</location>
        <topology evidence="1">Multi-pass membrane protein</topology>
    </subcellularLocation>
</comment>
<dbReference type="PRINTS" id="PR01411">
    <property type="entry name" value="CCMFBIOGNSIS"/>
</dbReference>
<dbReference type="RefSeq" id="WP_104022609.1">
    <property type="nucleotide sequence ID" value="NZ_CP007128.1"/>
</dbReference>
<feature type="transmembrane region" description="Helical" evidence="10">
    <location>
        <begin position="322"/>
        <end position="342"/>
    </location>
</feature>
<dbReference type="PRINTS" id="PR01410">
    <property type="entry name" value="CCBIOGENESIS"/>
</dbReference>
<dbReference type="Pfam" id="PF16327">
    <property type="entry name" value="CcmF_C"/>
    <property type="match status" value="1"/>
</dbReference>
<dbReference type="Proteomes" id="UP000019151">
    <property type="component" value="Chromosome"/>
</dbReference>
<dbReference type="InterPro" id="IPR002541">
    <property type="entry name" value="Cyt_c_assembly"/>
</dbReference>
<dbReference type="Pfam" id="PF01578">
    <property type="entry name" value="Cytochrom_C_asm"/>
    <property type="match status" value="1"/>
</dbReference>
<dbReference type="HOGENOM" id="CLU_015041_3_0_0"/>
<dbReference type="GO" id="GO:0017004">
    <property type="term" value="P:cytochrome complex assembly"/>
    <property type="evidence" value="ECO:0007669"/>
    <property type="project" value="UniProtKB-KW"/>
</dbReference>
<feature type="transmembrane region" description="Helical" evidence="10">
    <location>
        <begin position="438"/>
        <end position="455"/>
    </location>
</feature>
<protein>
    <submittedName>
        <fullName evidence="13">Cytochrome c assembly protein</fullName>
    </submittedName>
</protein>
<dbReference type="PANTHER" id="PTHR43653:SF1">
    <property type="entry name" value="CYTOCHROME C-TYPE BIOGENESIS PROTEIN CCMF"/>
    <property type="match status" value="1"/>
</dbReference>
<feature type="transmembrane region" description="Helical" evidence="10">
    <location>
        <begin position="49"/>
        <end position="69"/>
    </location>
</feature>
<dbReference type="PANTHER" id="PTHR43653">
    <property type="entry name" value="CYTOCHROME C ASSEMBLY PROTEIN-RELATED"/>
    <property type="match status" value="1"/>
</dbReference>
<evidence type="ECO:0000256" key="2">
    <source>
        <dbReference type="ARBA" id="ARBA00009186"/>
    </source>
</evidence>
<gene>
    <name evidence="13" type="ORF">J421_2742</name>
</gene>
<evidence type="ECO:0000256" key="8">
    <source>
        <dbReference type="ARBA" id="ARBA00023136"/>
    </source>
</evidence>
<dbReference type="InParanoid" id="W0RGQ8"/>
<keyword evidence="4" id="KW-0997">Cell inner membrane</keyword>
<evidence type="ECO:0000256" key="5">
    <source>
        <dbReference type="ARBA" id="ARBA00022692"/>
    </source>
</evidence>
<feature type="transmembrane region" description="Helical" evidence="10">
    <location>
        <begin position="89"/>
        <end position="113"/>
    </location>
</feature>
<keyword evidence="6" id="KW-0201">Cytochrome c-type biogenesis</keyword>
<dbReference type="GO" id="GO:0020037">
    <property type="term" value="F:heme binding"/>
    <property type="evidence" value="ECO:0007669"/>
    <property type="project" value="InterPro"/>
</dbReference>
<proteinExistence type="inferred from homology"/>
<sequence>MGSGIAPGLVLLGELSLWVALLMAAWSATVSFAGATNGRRDLIHSGERALYATTGFVALASVGLWAALFSHDFSVKFVASYTSANLPKVYTFTAFWAGQAGSLLFWCLILSAYAATAVATGRVRANRERGAAELLPYVTGTLSVVTLFFLLTMCFGANPFERLDWIPADGRGMNPQLQNPGMAVHPPMLYLGYVATAVPFAYAIAALVTRRLDASWLAPVRRWSLLSWFFLTIGITLGMWWAYVELGWGGYWVWDPVENASLLPWLTGTAFLHSIMIQEKRGMLRKWNVTLVVSTFLLAILGTFITRSGVIQSVHSFAQSPVGNWFAGFLALSIATTGYLVATRLRDLKAHAELESMLSREAAFLYNNVALVGIAFSVLWGTLFPIISEAVRGEKITVGPPFFNTVNVPLGLLLLALTGIGPLIAWRRASVANLRRQFTVPGAIGLVTGAVLVAAGMRDFYAVVCYTLAAFVLGTILQEFQKGVAARMRMHGEAPPRAFVRLVARNRRRYGGYVVHFGMITMFAAFAGLAFKKEMDVTLKPGESYATVDPWGHRWRFTSTGASQYKALNRYVTAISLETERDGQPMGIITSEKRQHVDSRDQPTFEPSTEVGIRASLKQDVYVVLAGVTQSETAELRIQFNPLVEWVWIGGLFMAIGGLIVMWPQAERKRSQSGYVAVLPPEHVELPRPLVAPEPVPAGANLRAT</sequence>
<reference evidence="13 14" key="1">
    <citation type="journal article" date="2014" name="Genome Announc.">
        <title>Genome Sequence and Methylome of Soil Bacterium Gemmatirosa kalamazoonensis KBS708T, a Member of the Rarely Cultivated Gemmatimonadetes Phylum.</title>
        <authorList>
            <person name="Debruyn J.M."/>
            <person name="Radosevich M."/>
            <person name="Wommack K.E."/>
            <person name="Polson S.W."/>
            <person name="Hauser L.J."/>
            <person name="Fawaz M.N."/>
            <person name="Korlach J."/>
            <person name="Tsai Y.C."/>
        </authorList>
    </citation>
    <scope>NUCLEOTIDE SEQUENCE [LARGE SCALE GENOMIC DNA]</scope>
    <source>
        <strain evidence="13 14">KBS708</strain>
    </source>
</reference>
<evidence type="ECO:0000256" key="10">
    <source>
        <dbReference type="SAM" id="Phobius"/>
    </source>
</evidence>
<dbReference type="OrthoDB" id="9761451at2"/>
<comment type="similarity">
    <text evidence="2">Belongs to the CcmF/CycK/Ccl1/NrfE/CcsA family.</text>
</comment>
<dbReference type="PATRIC" id="fig|861299.3.peg.2793"/>
<evidence type="ECO:0000313" key="14">
    <source>
        <dbReference type="Proteomes" id="UP000019151"/>
    </source>
</evidence>
<keyword evidence="8 10" id="KW-0472">Membrane</keyword>
<dbReference type="InterPro" id="IPR003567">
    <property type="entry name" value="Cyt_c_biogenesis"/>
</dbReference>
<dbReference type="GO" id="GO:0015232">
    <property type="term" value="F:heme transmembrane transporter activity"/>
    <property type="evidence" value="ECO:0007669"/>
    <property type="project" value="InterPro"/>
</dbReference>
<evidence type="ECO:0000259" key="11">
    <source>
        <dbReference type="Pfam" id="PF01578"/>
    </source>
</evidence>
<feature type="transmembrane region" description="Helical" evidence="10">
    <location>
        <begin position="363"/>
        <end position="387"/>
    </location>
</feature>
<feature type="transmembrane region" description="Helical" evidence="10">
    <location>
        <begin position="220"/>
        <end position="242"/>
    </location>
</feature>
<organism evidence="13 14">
    <name type="scientific">Gemmatirosa kalamazoonensis</name>
    <dbReference type="NCBI Taxonomy" id="861299"/>
    <lineage>
        <taxon>Bacteria</taxon>
        <taxon>Pseudomonadati</taxon>
        <taxon>Gemmatimonadota</taxon>
        <taxon>Gemmatimonadia</taxon>
        <taxon>Gemmatimonadales</taxon>
        <taxon>Gemmatimonadaceae</taxon>
        <taxon>Gemmatirosa</taxon>
    </lineage>
</organism>
<dbReference type="STRING" id="861299.J421_2742"/>
<dbReference type="eggNOG" id="COG1138">
    <property type="taxonomic scope" value="Bacteria"/>
</dbReference>
<feature type="transmembrane region" description="Helical" evidence="10">
    <location>
        <begin position="407"/>
        <end position="426"/>
    </location>
</feature>
<dbReference type="AlphaFoldDB" id="W0RGQ8"/>
<accession>W0RGQ8</accession>
<evidence type="ECO:0000256" key="1">
    <source>
        <dbReference type="ARBA" id="ARBA00004429"/>
    </source>
</evidence>
<feature type="transmembrane region" description="Helical" evidence="10">
    <location>
        <begin position="134"/>
        <end position="158"/>
    </location>
</feature>
<evidence type="ECO:0000256" key="7">
    <source>
        <dbReference type="ARBA" id="ARBA00022989"/>
    </source>
</evidence>
<keyword evidence="3" id="KW-1003">Cell membrane</keyword>
<dbReference type="KEGG" id="gba:J421_2742"/>
<evidence type="ECO:0000256" key="6">
    <source>
        <dbReference type="ARBA" id="ARBA00022748"/>
    </source>
</evidence>
<feature type="transmembrane region" description="Helical" evidence="10">
    <location>
        <begin position="646"/>
        <end position="663"/>
    </location>
</feature>
<keyword evidence="7 10" id="KW-1133">Transmembrane helix</keyword>
<evidence type="ECO:0000259" key="12">
    <source>
        <dbReference type="Pfam" id="PF16327"/>
    </source>
</evidence>
<dbReference type="GO" id="GO:0005886">
    <property type="term" value="C:plasma membrane"/>
    <property type="evidence" value="ECO:0007669"/>
    <property type="project" value="UniProtKB-SubCell"/>
</dbReference>
<dbReference type="EMBL" id="CP007128">
    <property type="protein sequence ID" value="AHG90279.1"/>
    <property type="molecule type" value="Genomic_DNA"/>
</dbReference>
<evidence type="ECO:0000256" key="9">
    <source>
        <dbReference type="ARBA" id="ARBA00037230"/>
    </source>
</evidence>
<evidence type="ECO:0000313" key="13">
    <source>
        <dbReference type="EMBL" id="AHG90279.1"/>
    </source>
</evidence>
<feature type="domain" description="Cytochrome c assembly protein" evidence="11">
    <location>
        <begin position="96"/>
        <end position="308"/>
    </location>
</feature>
<feature type="transmembrane region" description="Helical" evidence="10">
    <location>
        <begin position="262"/>
        <end position="277"/>
    </location>
</feature>
<feature type="transmembrane region" description="Helical" evidence="10">
    <location>
        <begin position="461"/>
        <end position="480"/>
    </location>
</feature>
<feature type="transmembrane region" description="Helical" evidence="10">
    <location>
        <begin position="15"/>
        <end position="37"/>
    </location>
</feature>
<dbReference type="InterPro" id="IPR032523">
    <property type="entry name" value="CcmF_C"/>
</dbReference>
<feature type="transmembrane region" description="Helical" evidence="10">
    <location>
        <begin position="510"/>
        <end position="531"/>
    </location>
</feature>
<comment type="function">
    <text evidence="9">Required for the biogenesis of c-type cytochromes. Possible subunit of a heme lyase.</text>
</comment>
<keyword evidence="14" id="KW-1185">Reference proteome</keyword>